<keyword evidence="6 12" id="KW-0479">Metal-binding</keyword>
<evidence type="ECO:0000313" key="13">
    <source>
        <dbReference type="EMBL" id="CRK87592.1"/>
    </source>
</evidence>
<keyword evidence="5 12" id="KW-0349">Heme</keyword>
<evidence type="ECO:0000256" key="5">
    <source>
        <dbReference type="ARBA" id="ARBA00022617"/>
    </source>
</evidence>
<dbReference type="EMBL" id="CVRI01000004">
    <property type="protein sequence ID" value="CRK87592.1"/>
    <property type="molecule type" value="Genomic_DNA"/>
</dbReference>
<name>A0A1J1HHS9_9DIPT</name>
<dbReference type="PRINTS" id="PR00385">
    <property type="entry name" value="P450"/>
</dbReference>
<keyword evidence="11" id="KW-0503">Monooxygenase</keyword>
<organism evidence="13 14">
    <name type="scientific">Clunio marinus</name>
    <dbReference type="NCBI Taxonomy" id="568069"/>
    <lineage>
        <taxon>Eukaryota</taxon>
        <taxon>Metazoa</taxon>
        <taxon>Ecdysozoa</taxon>
        <taxon>Arthropoda</taxon>
        <taxon>Hexapoda</taxon>
        <taxon>Insecta</taxon>
        <taxon>Pterygota</taxon>
        <taxon>Neoptera</taxon>
        <taxon>Endopterygota</taxon>
        <taxon>Diptera</taxon>
        <taxon>Nematocera</taxon>
        <taxon>Chironomoidea</taxon>
        <taxon>Chironomidae</taxon>
        <taxon>Clunio</taxon>
    </lineage>
</organism>
<dbReference type="GO" id="GO:0005789">
    <property type="term" value="C:endoplasmic reticulum membrane"/>
    <property type="evidence" value="ECO:0007669"/>
    <property type="project" value="UniProtKB-SubCell"/>
</dbReference>
<dbReference type="GO" id="GO:0016705">
    <property type="term" value="F:oxidoreductase activity, acting on paired donors, with incorporation or reduction of molecular oxygen"/>
    <property type="evidence" value="ECO:0007669"/>
    <property type="project" value="InterPro"/>
</dbReference>
<dbReference type="GO" id="GO:0005506">
    <property type="term" value="F:iron ion binding"/>
    <property type="evidence" value="ECO:0007669"/>
    <property type="project" value="InterPro"/>
</dbReference>
<keyword evidence="7" id="KW-0256">Endoplasmic reticulum</keyword>
<dbReference type="CDD" id="cd20628">
    <property type="entry name" value="CYP4"/>
    <property type="match status" value="1"/>
</dbReference>
<dbReference type="Proteomes" id="UP000183832">
    <property type="component" value="Unassembled WGS sequence"/>
</dbReference>
<evidence type="ECO:0000256" key="9">
    <source>
        <dbReference type="ARBA" id="ARBA00023002"/>
    </source>
</evidence>
<dbReference type="STRING" id="568069.A0A1J1HHS9"/>
<keyword evidence="10 12" id="KW-0408">Iron</keyword>
<dbReference type="GO" id="GO:0004497">
    <property type="term" value="F:monooxygenase activity"/>
    <property type="evidence" value="ECO:0007669"/>
    <property type="project" value="UniProtKB-KW"/>
</dbReference>
<dbReference type="SUPFAM" id="SSF48264">
    <property type="entry name" value="Cytochrome P450"/>
    <property type="match status" value="1"/>
</dbReference>
<evidence type="ECO:0000256" key="11">
    <source>
        <dbReference type="ARBA" id="ARBA00023033"/>
    </source>
</evidence>
<comment type="similarity">
    <text evidence="4">Belongs to the cytochrome P450 family.</text>
</comment>
<keyword evidence="9" id="KW-0560">Oxidoreductase</keyword>
<dbReference type="FunFam" id="1.10.630.10:FF:000182">
    <property type="entry name" value="Cytochrome P450 3A4"/>
    <property type="match status" value="1"/>
</dbReference>
<comment type="cofactor">
    <cofactor evidence="1 12">
        <name>heme</name>
        <dbReference type="ChEBI" id="CHEBI:30413"/>
    </cofactor>
</comment>
<dbReference type="Gene3D" id="1.10.630.10">
    <property type="entry name" value="Cytochrome P450"/>
    <property type="match status" value="1"/>
</dbReference>
<sequence>MDLILLLIFAGTLFVTFLPFFKKLKKQYEFQQVINKLPGPKSYPFLGTTLPYITKPREDRFNLDVQYGKQYGPIYRMWHGRTFPEIRLMTCDYAEEIFKSSKHIEKSYTYKLLEPWLGQGLISSTGQHWFMHRRLLTPTFHFSILENFCDVFYEHSELIVKKLEELTADGKPVNIYPIIGHAALDIICETAMGFKINALEKTENEYVKAVYSFSEIAMHRFYKPWLRVDYFFRKSSYADKYEKSLNTLQEMTTKVIKERKLSRQMDNNEFSGKAENDFGMKKRKAFLDLLLDGNESNKELTDEDIKDEVNTFMFAVNTTSVGICWALYMIGLHEDVQEKIWEEMKAIFGDDNKKPATYRELNEMKYLERVLKECLRLYPSVPNISRKMNEDIELGGYTIPKNAIVALQIFFIHRDERFFKDPEKFDPDRFLPENMEGRNSYAFVPFAAGPRNCIGQRFALLEEKSVVSTIVRNFKIKSIEKREDIKLLRELVLRPVNGINLKLEKRR</sequence>
<dbReference type="InterPro" id="IPR050196">
    <property type="entry name" value="Cytochrome_P450_Monoox"/>
</dbReference>
<keyword evidence="14" id="KW-1185">Reference proteome</keyword>
<accession>A0A1J1HHS9</accession>
<feature type="binding site" description="axial binding residue" evidence="12">
    <location>
        <position position="453"/>
    </location>
    <ligand>
        <name>heme</name>
        <dbReference type="ChEBI" id="CHEBI:30413"/>
    </ligand>
    <ligandPart>
        <name>Fe</name>
        <dbReference type="ChEBI" id="CHEBI:18248"/>
    </ligandPart>
</feature>
<dbReference type="InterPro" id="IPR036396">
    <property type="entry name" value="Cyt_P450_sf"/>
</dbReference>
<reference evidence="13 14" key="1">
    <citation type="submission" date="2015-04" db="EMBL/GenBank/DDBJ databases">
        <authorList>
            <person name="Syromyatnikov M.Y."/>
            <person name="Popov V.N."/>
        </authorList>
    </citation>
    <scope>NUCLEOTIDE SEQUENCE [LARGE SCALE GENOMIC DNA]</scope>
</reference>
<proteinExistence type="inferred from homology"/>
<evidence type="ECO:0000256" key="6">
    <source>
        <dbReference type="ARBA" id="ARBA00022723"/>
    </source>
</evidence>
<keyword evidence="8" id="KW-0492">Microsome</keyword>
<dbReference type="InterPro" id="IPR002401">
    <property type="entry name" value="Cyt_P450_E_grp-I"/>
</dbReference>
<dbReference type="PANTHER" id="PTHR24291:SF209">
    <property type="entry name" value="CYTOCHROME P450-LIKE PROTEIN"/>
    <property type="match status" value="1"/>
</dbReference>
<gene>
    <name evidence="13" type="primary">similar to Cytochrome P450 4C1</name>
    <name evidence="13" type="ORF">CLUMA_CG001389</name>
</gene>
<evidence type="ECO:0000256" key="7">
    <source>
        <dbReference type="ARBA" id="ARBA00022824"/>
    </source>
</evidence>
<dbReference type="Pfam" id="PF00067">
    <property type="entry name" value="p450"/>
    <property type="match status" value="1"/>
</dbReference>
<evidence type="ECO:0000256" key="10">
    <source>
        <dbReference type="ARBA" id="ARBA00023004"/>
    </source>
</evidence>
<evidence type="ECO:0000256" key="8">
    <source>
        <dbReference type="ARBA" id="ARBA00022848"/>
    </source>
</evidence>
<dbReference type="OrthoDB" id="1470350at2759"/>
<evidence type="ECO:0000256" key="3">
    <source>
        <dbReference type="ARBA" id="ARBA00004406"/>
    </source>
</evidence>
<protein>
    <submittedName>
        <fullName evidence="13">CLUMA_CG001389, isoform A</fullName>
    </submittedName>
</protein>
<dbReference type="PANTHER" id="PTHR24291">
    <property type="entry name" value="CYTOCHROME P450 FAMILY 4"/>
    <property type="match status" value="1"/>
</dbReference>
<dbReference type="InterPro" id="IPR001128">
    <property type="entry name" value="Cyt_P450"/>
</dbReference>
<dbReference type="AlphaFoldDB" id="A0A1J1HHS9"/>
<dbReference type="PRINTS" id="PR00463">
    <property type="entry name" value="EP450I"/>
</dbReference>
<evidence type="ECO:0000256" key="4">
    <source>
        <dbReference type="ARBA" id="ARBA00010617"/>
    </source>
</evidence>
<dbReference type="GO" id="GO:0020037">
    <property type="term" value="F:heme binding"/>
    <property type="evidence" value="ECO:0007669"/>
    <property type="project" value="InterPro"/>
</dbReference>
<evidence type="ECO:0000256" key="1">
    <source>
        <dbReference type="ARBA" id="ARBA00001971"/>
    </source>
</evidence>
<evidence type="ECO:0000256" key="12">
    <source>
        <dbReference type="PIRSR" id="PIRSR602401-1"/>
    </source>
</evidence>
<evidence type="ECO:0000313" key="14">
    <source>
        <dbReference type="Proteomes" id="UP000183832"/>
    </source>
</evidence>
<comment type="subcellular location">
    <subcellularLocation>
        <location evidence="3">Endoplasmic reticulum membrane</location>
        <topology evidence="3">Peripheral membrane protein</topology>
    </subcellularLocation>
    <subcellularLocation>
        <location evidence="2">Microsome membrane</location>
        <topology evidence="2">Peripheral membrane protein</topology>
    </subcellularLocation>
</comment>
<evidence type="ECO:0000256" key="2">
    <source>
        <dbReference type="ARBA" id="ARBA00004174"/>
    </source>
</evidence>